<feature type="binding site" evidence="7">
    <location>
        <position position="22"/>
    </location>
    <ligand>
        <name>substrate</name>
    </ligand>
</feature>
<dbReference type="InterPro" id="IPR036412">
    <property type="entry name" value="HAD-like_sf"/>
</dbReference>
<sequence length="186" mass="20092">MKTKKGASEIAKKIKLIIFDVDGTLTDGCIYMGPDGEAMKAFSARDGMGIALAHKCDIKSAIITGRSSRIMTKRANELKLDALYQGCVDKRGAYEEIKLKFSLKDEEIAYVGDDINDIPLIQQAGLGCCVGDAVAEVKDLAQVVAEYPGGKGAVREILEFILKEQGKWDSLVGTFTGKKAVDGVRQ</sequence>
<feature type="binding site" evidence="7">
    <location>
        <position position="113"/>
    </location>
    <ligand>
        <name>Mg(2+)</name>
        <dbReference type="ChEBI" id="CHEBI:18420"/>
    </ligand>
</feature>
<dbReference type="eggNOG" id="COG1778">
    <property type="taxonomic scope" value="Bacteria"/>
</dbReference>
<dbReference type="InterPro" id="IPR010023">
    <property type="entry name" value="KdsC_fam"/>
</dbReference>
<keyword evidence="4 7" id="KW-0479">Metal-binding</keyword>
<keyword evidence="5 8" id="KW-0378">Hydrolase</keyword>
<dbReference type="Proteomes" id="UP000030993">
    <property type="component" value="Unassembled WGS sequence"/>
</dbReference>
<dbReference type="FunFam" id="3.40.50.1000:FF:000029">
    <property type="entry name" value="3-deoxy-D-manno-octulosonate 8-phosphate phosphatase KdsC"/>
    <property type="match status" value="1"/>
</dbReference>
<organism evidence="8 9">
    <name type="scientific">Anaerovibrio lipolyticus</name>
    <dbReference type="NCBI Taxonomy" id="82374"/>
    <lineage>
        <taxon>Bacteria</taxon>
        <taxon>Bacillati</taxon>
        <taxon>Bacillota</taxon>
        <taxon>Negativicutes</taxon>
        <taxon>Selenomonadales</taxon>
        <taxon>Selenomonadaceae</taxon>
        <taxon>Anaerovibrio</taxon>
    </lineage>
</organism>
<evidence type="ECO:0000256" key="2">
    <source>
        <dbReference type="ARBA" id="ARBA00005893"/>
    </source>
</evidence>
<dbReference type="GO" id="GO:0046872">
    <property type="term" value="F:metal ion binding"/>
    <property type="evidence" value="ECO:0007669"/>
    <property type="project" value="UniProtKB-KW"/>
</dbReference>
<comment type="caution">
    <text evidence="8">The sequence shown here is derived from an EMBL/GenBank/DDBJ whole genome shotgun (WGS) entry which is preliminary data.</text>
</comment>
<dbReference type="EMBL" id="JSCE01000176">
    <property type="protein sequence ID" value="KHM51729.1"/>
    <property type="molecule type" value="Genomic_DNA"/>
</dbReference>
<dbReference type="SFLD" id="SFLDS00003">
    <property type="entry name" value="Haloacid_Dehalogenase"/>
    <property type="match status" value="1"/>
</dbReference>
<dbReference type="EC" id="3.1.3.45" evidence="8"/>
<dbReference type="SUPFAM" id="SSF56784">
    <property type="entry name" value="HAD-like"/>
    <property type="match status" value="1"/>
</dbReference>
<dbReference type="InterPro" id="IPR006549">
    <property type="entry name" value="HAD-SF_hydro_IIIA"/>
</dbReference>
<evidence type="ECO:0000256" key="3">
    <source>
        <dbReference type="ARBA" id="ARBA00011881"/>
    </source>
</evidence>
<proteinExistence type="inferred from homology"/>
<dbReference type="NCBIfam" id="TIGR01670">
    <property type="entry name" value="KdsC-phosphatas"/>
    <property type="match status" value="1"/>
</dbReference>
<dbReference type="PANTHER" id="PTHR21485">
    <property type="entry name" value="HAD SUPERFAMILY MEMBERS CMAS AND KDSC"/>
    <property type="match status" value="1"/>
</dbReference>
<dbReference type="GO" id="GO:0008781">
    <property type="term" value="F:N-acylneuraminate cytidylyltransferase activity"/>
    <property type="evidence" value="ECO:0007669"/>
    <property type="project" value="TreeGrafter"/>
</dbReference>
<name>A0A0B2JVV2_9FIRM</name>
<gene>
    <name evidence="8" type="ORF">NZ47_08845</name>
</gene>
<dbReference type="InterPro" id="IPR023214">
    <property type="entry name" value="HAD_sf"/>
</dbReference>
<comment type="subunit">
    <text evidence="3">Homotetramer.</text>
</comment>
<dbReference type="NCBIfam" id="TIGR01662">
    <property type="entry name" value="HAD-SF-IIIA"/>
    <property type="match status" value="1"/>
</dbReference>
<evidence type="ECO:0000256" key="4">
    <source>
        <dbReference type="ARBA" id="ARBA00022723"/>
    </source>
</evidence>
<dbReference type="AlphaFoldDB" id="A0A0B2JVV2"/>
<comment type="cofactor">
    <cofactor evidence="1 7">
        <name>Mg(2+)</name>
        <dbReference type="ChEBI" id="CHEBI:18420"/>
    </cofactor>
</comment>
<dbReference type="Pfam" id="PF08282">
    <property type="entry name" value="Hydrolase_3"/>
    <property type="match status" value="1"/>
</dbReference>
<dbReference type="InterPro" id="IPR050793">
    <property type="entry name" value="CMP-NeuNAc_synthase"/>
</dbReference>
<dbReference type="PANTHER" id="PTHR21485:SF3">
    <property type="entry name" value="N-ACYLNEURAMINATE CYTIDYLYLTRANSFERASE"/>
    <property type="match status" value="1"/>
</dbReference>
<dbReference type="PIRSF" id="PIRSF006118">
    <property type="entry name" value="KDO8-P_Ptase"/>
    <property type="match status" value="1"/>
</dbReference>
<evidence type="ECO:0000256" key="7">
    <source>
        <dbReference type="PIRSR" id="PIRSR006118-2"/>
    </source>
</evidence>
<accession>A0A0B2JVV2</accession>
<evidence type="ECO:0000313" key="8">
    <source>
        <dbReference type="EMBL" id="KHM51729.1"/>
    </source>
</evidence>
<dbReference type="SFLD" id="SFLDG01136">
    <property type="entry name" value="C1.6:_Phosphoserine_Phosphatas"/>
    <property type="match status" value="1"/>
</dbReference>
<comment type="similarity">
    <text evidence="2">Belongs to the KdsC family.</text>
</comment>
<evidence type="ECO:0000313" key="9">
    <source>
        <dbReference type="Proteomes" id="UP000030993"/>
    </source>
</evidence>
<evidence type="ECO:0000256" key="1">
    <source>
        <dbReference type="ARBA" id="ARBA00001946"/>
    </source>
</evidence>
<keyword evidence="6 7" id="KW-0460">Magnesium</keyword>
<keyword evidence="9" id="KW-1185">Reference proteome</keyword>
<dbReference type="CDD" id="cd01630">
    <property type="entry name" value="HAD_KDO-like"/>
    <property type="match status" value="1"/>
</dbReference>
<evidence type="ECO:0000256" key="5">
    <source>
        <dbReference type="ARBA" id="ARBA00022801"/>
    </source>
</evidence>
<dbReference type="GO" id="GO:0019143">
    <property type="term" value="F:3-deoxy-manno-octulosonate-8-phosphatase activity"/>
    <property type="evidence" value="ECO:0007669"/>
    <property type="project" value="UniProtKB-EC"/>
</dbReference>
<dbReference type="RefSeq" id="WP_039209420.1">
    <property type="nucleotide sequence ID" value="NZ_JSCE01000176.1"/>
</dbReference>
<protein>
    <submittedName>
        <fullName evidence="8">3-deoxy-D-manno-octulosonate 8-phosphate phosphatase</fullName>
        <ecNumber evidence="8">3.1.3.45</ecNumber>
    </submittedName>
</protein>
<dbReference type="Gene3D" id="3.40.50.1000">
    <property type="entry name" value="HAD superfamily/HAD-like"/>
    <property type="match status" value="1"/>
</dbReference>
<dbReference type="STRING" id="82374.NZ47_08845"/>
<dbReference type="SFLD" id="SFLDG01138">
    <property type="entry name" value="C1.6.2:_Deoxy-d-mannose-octulo"/>
    <property type="match status" value="1"/>
</dbReference>
<evidence type="ECO:0000256" key="6">
    <source>
        <dbReference type="ARBA" id="ARBA00022842"/>
    </source>
</evidence>
<reference evidence="8 9" key="1">
    <citation type="journal article" date="2013" name="PLoS ONE">
        <title>Identification and characterization of three novel lipases belonging to families II and V from Anaerovibrio lipolyticus 5ST.</title>
        <authorList>
            <person name="Prive F."/>
            <person name="Kaderbhai N.N."/>
            <person name="Girdwood S."/>
            <person name="Worgan H.J."/>
            <person name="Pinloche E."/>
            <person name="Scollan N.D."/>
            <person name="Huws S.A."/>
            <person name="Newbold C.J."/>
        </authorList>
    </citation>
    <scope>NUCLEOTIDE SEQUENCE [LARGE SCALE GENOMIC DNA]</scope>
    <source>
        <strain evidence="8 9">5S</strain>
    </source>
</reference>
<feature type="binding site" evidence="7">
    <location>
        <position position="20"/>
    </location>
    <ligand>
        <name>Mg(2+)</name>
        <dbReference type="ChEBI" id="CHEBI:18420"/>
    </ligand>
</feature>